<feature type="compositionally biased region" description="Basic and acidic residues" evidence="1">
    <location>
        <begin position="71"/>
        <end position="83"/>
    </location>
</feature>
<feature type="compositionally biased region" description="Basic and acidic residues" evidence="1">
    <location>
        <begin position="345"/>
        <end position="363"/>
    </location>
</feature>
<organism evidence="2 3">
    <name type="scientific">Exophiala sideris</name>
    <dbReference type="NCBI Taxonomy" id="1016849"/>
    <lineage>
        <taxon>Eukaryota</taxon>
        <taxon>Fungi</taxon>
        <taxon>Dikarya</taxon>
        <taxon>Ascomycota</taxon>
        <taxon>Pezizomycotina</taxon>
        <taxon>Eurotiomycetes</taxon>
        <taxon>Chaetothyriomycetidae</taxon>
        <taxon>Chaetothyriales</taxon>
        <taxon>Herpotrichiellaceae</taxon>
        <taxon>Exophiala</taxon>
    </lineage>
</organism>
<evidence type="ECO:0000313" key="3">
    <source>
        <dbReference type="Proteomes" id="UP001345691"/>
    </source>
</evidence>
<proteinExistence type="predicted"/>
<feature type="compositionally biased region" description="Basic and acidic residues" evidence="1">
    <location>
        <begin position="96"/>
        <end position="109"/>
    </location>
</feature>
<accession>A0ABR0JGP8</accession>
<gene>
    <name evidence="2" type="ORF">LTR69_004732</name>
</gene>
<feature type="region of interest" description="Disordered" evidence="1">
    <location>
        <begin position="448"/>
        <end position="467"/>
    </location>
</feature>
<feature type="region of interest" description="Disordered" evidence="1">
    <location>
        <begin position="313"/>
        <end position="424"/>
    </location>
</feature>
<feature type="compositionally biased region" description="Acidic residues" evidence="1">
    <location>
        <begin position="364"/>
        <end position="378"/>
    </location>
</feature>
<feature type="region of interest" description="Disordered" evidence="1">
    <location>
        <begin position="239"/>
        <end position="263"/>
    </location>
</feature>
<feature type="region of interest" description="Disordered" evidence="1">
    <location>
        <begin position="61"/>
        <end position="115"/>
    </location>
</feature>
<dbReference type="EMBL" id="JAVRRF010000008">
    <property type="protein sequence ID" value="KAK5062374.1"/>
    <property type="molecule type" value="Genomic_DNA"/>
</dbReference>
<name>A0ABR0JGP8_9EURO</name>
<comment type="caution">
    <text evidence="2">The sequence shown here is derived from an EMBL/GenBank/DDBJ whole genome shotgun (WGS) entry which is preliminary data.</text>
</comment>
<dbReference type="Proteomes" id="UP001345691">
    <property type="component" value="Unassembled WGS sequence"/>
</dbReference>
<feature type="compositionally biased region" description="Basic and acidic residues" evidence="1">
    <location>
        <begin position="398"/>
        <end position="417"/>
    </location>
</feature>
<reference evidence="2 3" key="1">
    <citation type="submission" date="2023-08" db="EMBL/GenBank/DDBJ databases">
        <title>Black Yeasts Isolated from many extreme environments.</title>
        <authorList>
            <person name="Coleine C."/>
            <person name="Stajich J.E."/>
            <person name="Selbmann L."/>
        </authorList>
    </citation>
    <scope>NUCLEOTIDE SEQUENCE [LARGE SCALE GENOMIC DNA]</scope>
    <source>
        <strain evidence="2 3">CCFEE 6328</strain>
    </source>
</reference>
<keyword evidence="3" id="KW-1185">Reference proteome</keyword>
<sequence length="514" mass="58142">MPTRHGFTVNVTTVDGVPYTEYGDQNIGTRNTSRMVSCKVRAIDGQKFHIRINPEYPYPYEGEAKTGLSQEKSDGGGHNDARYNLRQRKNALGDTFSKDRMELDPDRTKQSNSEEQPEYTFAYWVYIEGNEKPECGGILNVNNPRVKPQILKGRYSAPMGSRDAKVDIHEWQFTSRGIDVLLSNMDIAADTEAPDMLQQEVDEVTKALDTLTSTKTRRSPGQIEVRIVRIVITGTPTGGKSCWQRESNDRPAHDNNGTDYHPITVDRRPQYTMKLVPTNWKLYNDHETCYARFTFQGMDLPKLVRLNLATPDGKKQQRLNGSGNGLANLHASSGSPPKRRLKAYGPDEREEVNAKADEEKWSSDEDSNNSGDEDSSSEDEPRTRKRRGGNNNLAMEVLPKEAPRHTMRTPKDSKKSSTTETGLTMADSSYWHWLRAQEYHKNRKEDAGFSFQPEKPKAMPAEAEQGDVQLVKTTQDKADEAENGRGKLDLVKIDDGKIEDDEEIEDHGEDQVIW</sequence>
<evidence type="ECO:0000256" key="1">
    <source>
        <dbReference type="SAM" id="MobiDB-lite"/>
    </source>
</evidence>
<protein>
    <submittedName>
        <fullName evidence="2">Uncharacterized protein</fullName>
    </submittedName>
</protein>
<evidence type="ECO:0000313" key="2">
    <source>
        <dbReference type="EMBL" id="KAK5062374.1"/>
    </source>
</evidence>